<keyword evidence="2" id="KW-1185">Reference proteome</keyword>
<organism evidence="1 2">
    <name type="scientific">Suillus placidus</name>
    <dbReference type="NCBI Taxonomy" id="48579"/>
    <lineage>
        <taxon>Eukaryota</taxon>
        <taxon>Fungi</taxon>
        <taxon>Dikarya</taxon>
        <taxon>Basidiomycota</taxon>
        <taxon>Agaricomycotina</taxon>
        <taxon>Agaricomycetes</taxon>
        <taxon>Agaricomycetidae</taxon>
        <taxon>Boletales</taxon>
        <taxon>Suillineae</taxon>
        <taxon>Suillaceae</taxon>
        <taxon>Suillus</taxon>
    </lineage>
</organism>
<sequence>HWPNVTPSTHARMAVTAASLTSATWVSFWRPEVTGLSRVVIGNSQRQSLVSEESLGAGLPTRGDYGQLERTMGSGFMIAKESCNAQASTSFMISSQRTSGVGQGN</sequence>
<reference evidence="1" key="1">
    <citation type="journal article" date="2020" name="New Phytol.">
        <title>Comparative genomics reveals dynamic genome evolution in host specialist ectomycorrhizal fungi.</title>
        <authorList>
            <person name="Lofgren L.A."/>
            <person name="Nguyen N.H."/>
            <person name="Vilgalys R."/>
            <person name="Ruytinx J."/>
            <person name="Liao H.L."/>
            <person name="Branco S."/>
            <person name="Kuo A."/>
            <person name="LaButti K."/>
            <person name="Lipzen A."/>
            <person name="Andreopoulos W."/>
            <person name="Pangilinan J."/>
            <person name="Riley R."/>
            <person name="Hundley H."/>
            <person name="Na H."/>
            <person name="Barry K."/>
            <person name="Grigoriev I.V."/>
            <person name="Stajich J.E."/>
            <person name="Kennedy P.G."/>
        </authorList>
    </citation>
    <scope>NUCLEOTIDE SEQUENCE</scope>
    <source>
        <strain evidence="1">DOB743</strain>
    </source>
</reference>
<feature type="non-terminal residue" evidence="1">
    <location>
        <position position="1"/>
    </location>
</feature>
<comment type="caution">
    <text evidence="1">The sequence shown here is derived from an EMBL/GenBank/DDBJ whole genome shotgun (WGS) entry which is preliminary data.</text>
</comment>
<dbReference type="EMBL" id="JABBWD010000030">
    <property type="protein sequence ID" value="KAG1775836.1"/>
    <property type="molecule type" value="Genomic_DNA"/>
</dbReference>
<gene>
    <name evidence="1" type="ORF">EV702DRAFT_1046505</name>
</gene>
<protein>
    <submittedName>
        <fullName evidence="1">Uncharacterized protein</fullName>
    </submittedName>
</protein>
<accession>A0A9P6ZSS3</accession>
<dbReference type="Proteomes" id="UP000714275">
    <property type="component" value="Unassembled WGS sequence"/>
</dbReference>
<proteinExistence type="predicted"/>
<evidence type="ECO:0000313" key="2">
    <source>
        <dbReference type="Proteomes" id="UP000714275"/>
    </source>
</evidence>
<evidence type="ECO:0000313" key="1">
    <source>
        <dbReference type="EMBL" id="KAG1775836.1"/>
    </source>
</evidence>
<dbReference type="AlphaFoldDB" id="A0A9P6ZSS3"/>
<name>A0A9P6ZSS3_9AGAM</name>